<dbReference type="InterPro" id="IPR002156">
    <property type="entry name" value="RNaseH_domain"/>
</dbReference>
<accession>A0A8J2S2X2</accession>
<dbReference type="PROSITE" id="PS50879">
    <property type="entry name" value="RNASE_H_1"/>
    <property type="match status" value="1"/>
</dbReference>
<dbReference type="FunFam" id="3.30.420.10:FF:000115">
    <property type="entry name" value="Ribonuclease H"/>
    <property type="match status" value="1"/>
</dbReference>
<dbReference type="InterPro" id="IPR050092">
    <property type="entry name" value="RNase_H"/>
</dbReference>
<dbReference type="SUPFAM" id="SSF53098">
    <property type="entry name" value="Ribonuclease H-like"/>
    <property type="match status" value="1"/>
</dbReference>
<sequence length="175" mass="20042">MYSRNRNNAIYFQHFSTFIEFTCDRNGHVIVYIDGACPGNGTHGARGGIGVWFGDHHPLNVSEPLGRQESHYAGPTNQVAEIKAAIKACEILRNYGVKRTAIFTDSQYLIDSITKWIYTWLNNGWQTYQGQPVVHKALYEELLYWIEDFERVEWTHVPSHCNKADPLAKMGAESY</sequence>
<reference evidence="3" key="1">
    <citation type="submission" date="2021-11" db="EMBL/GenBank/DDBJ databases">
        <authorList>
            <person name="Schell T."/>
        </authorList>
    </citation>
    <scope>NUCLEOTIDE SEQUENCE</scope>
    <source>
        <strain evidence="3">M5</strain>
    </source>
</reference>
<organism evidence="3 4">
    <name type="scientific">Daphnia galeata</name>
    <dbReference type="NCBI Taxonomy" id="27404"/>
    <lineage>
        <taxon>Eukaryota</taxon>
        <taxon>Metazoa</taxon>
        <taxon>Ecdysozoa</taxon>
        <taxon>Arthropoda</taxon>
        <taxon>Crustacea</taxon>
        <taxon>Branchiopoda</taxon>
        <taxon>Diplostraca</taxon>
        <taxon>Cladocera</taxon>
        <taxon>Anomopoda</taxon>
        <taxon>Daphniidae</taxon>
        <taxon>Daphnia</taxon>
    </lineage>
</organism>
<dbReference type="OrthoDB" id="6333701at2759"/>
<keyword evidence="4" id="KW-1185">Reference proteome</keyword>
<dbReference type="EMBL" id="CAKKLH010000318">
    <property type="protein sequence ID" value="CAH0111830.1"/>
    <property type="molecule type" value="Genomic_DNA"/>
</dbReference>
<evidence type="ECO:0000256" key="1">
    <source>
        <dbReference type="ARBA" id="ARBA00005300"/>
    </source>
</evidence>
<dbReference type="PANTHER" id="PTHR10642">
    <property type="entry name" value="RIBONUCLEASE H1"/>
    <property type="match status" value="1"/>
</dbReference>
<protein>
    <recommendedName>
        <fullName evidence="2">RNase H type-1 domain-containing protein</fullName>
    </recommendedName>
</protein>
<dbReference type="PANTHER" id="PTHR10642:SF31">
    <property type="entry name" value="RIBONUCLEASE H1"/>
    <property type="match status" value="1"/>
</dbReference>
<proteinExistence type="inferred from homology"/>
<dbReference type="AlphaFoldDB" id="A0A8J2S2X2"/>
<comment type="similarity">
    <text evidence="1">Belongs to the RNase H family.</text>
</comment>
<dbReference type="Pfam" id="PF00075">
    <property type="entry name" value="RNase_H"/>
    <property type="match status" value="1"/>
</dbReference>
<evidence type="ECO:0000259" key="2">
    <source>
        <dbReference type="PROSITE" id="PS50879"/>
    </source>
</evidence>
<name>A0A8J2S2X2_9CRUS</name>
<dbReference type="Proteomes" id="UP000789390">
    <property type="component" value="Unassembled WGS sequence"/>
</dbReference>
<dbReference type="GO" id="GO:0004523">
    <property type="term" value="F:RNA-DNA hybrid ribonuclease activity"/>
    <property type="evidence" value="ECO:0007669"/>
    <property type="project" value="InterPro"/>
</dbReference>
<gene>
    <name evidence="3" type="ORF">DGAL_LOCUS15487</name>
</gene>
<dbReference type="GO" id="GO:0003676">
    <property type="term" value="F:nucleic acid binding"/>
    <property type="evidence" value="ECO:0007669"/>
    <property type="project" value="InterPro"/>
</dbReference>
<dbReference type="CDD" id="cd09280">
    <property type="entry name" value="RNase_HI_eukaryote_like"/>
    <property type="match status" value="1"/>
</dbReference>
<dbReference type="InterPro" id="IPR036397">
    <property type="entry name" value="RNaseH_sf"/>
</dbReference>
<comment type="caution">
    <text evidence="3">The sequence shown here is derived from an EMBL/GenBank/DDBJ whole genome shotgun (WGS) entry which is preliminary data.</text>
</comment>
<evidence type="ECO:0000313" key="4">
    <source>
        <dbReference type="Proteomes" id="UP000789390"/>
    </source>
</evidence>
<dbReference type="GO" id="GO:0043137">
    <property type="term" value="P:DNA replication, removal of RNA primer"/>
    <property type="evidence" value="ECO:0007669"/>
    <property type="project" value="TreeGrafter"/>
</dbReference>
<evidence type="ECO:0000313" key="3">
    <source>
        <dbReference type="EMBL" id="CAH0111830.1"/>
    </source>
</evidence>
<dbReference type="InterPro" id="IPR012337">
    <property type="entry name" value="RNaseH-like_sf"/>
</dbReference>
<dbReference type="Gene3D" id="3.30.420.10">
    <property type="entry name" value="Ribonuclease H-like superfamily/Ribonuclease H"/>
    <property type="match status" value="1"/>
</dbReference>
<feature type="domain" description="RNase H type-1" evidence="2">
    <location>
        <begin position="25"/>
        <end position="175"/>
    </location>
</feature>